<dbReference type="EMBL" id="FONR01000001">
    <property type="protein sequence ID" value="SFE44825.1"/>
    <property type="molecule type" value="Genomic_DNA"/>
</dbReference>
<gene>
    <name evidence="1" type="ORF">SAMN02787118_101742</name>
</gene>
<proteinExistence type="predicted"/>
<name>A0A1I2ALB6_9ACTN</name>
<sequence>MTDGSLIVESLKVGTHLKDLRIEVREIYRFRPQNVGPGQPDVWTVIEFSVAAPRAAEVAEAISEALDQPGWYADLRSADETFVVFPGRVLRYARGDRGARAEARAVGWTFGVPEHQLDWSE</sequence>
<protein>
    <submittedName>
        <fullName evidence="1">Uncharacterized protein</fullName>
    </submittedName>
</protein>
<organism evidence="1 2">
    <name type="scientific">Streptomyces mirabilis</name>
    <dbReference type="NCBI Taxonomy" id="68239"/>
    <lineage>
        <taxon>Bacteria</taxon>
        <taxon>Bacillati</taxon>
        <taxon>Actinomycetota</taxon>
        <taxon>Actinomycetes</taxon>
        <taxon>Kitasatosporales</taxon>
        <taxon>Streptomycetaceae</taxon>
        <taxon>Streptomyces</taxon>
    </lineage>
</organism>
<dbReference type="Proteomes" id="UP000181942">
    <property type="component" value="Unassembled WGS sequence"/>
</dbReference>
<evidence type="ECO:0000313" key="1">
    <source>
        <dbReference type="EMBL" id="SFE44825.1"/>
    </source>
</evidence>
<dbReference type="OrthoDB" id="4559210at2"/>
<accession>A0A1I2ALB6</accession>
<dbReference type="AlphaFoldDB" id="A0A1I2ALB6"/>
<reference evidence="1 2" key="1">
    <citation type="submission" date="2016-10" db="EMBL/GenBank/DDBJ databases">
        <authorList>
            <person name="de Groot N.N."/>
        </authorList>
    </citation>
    <scope>NUCLEOTIDE SEQUENCE [LARGE SCALE GENOMIC DNA]</scope>
    <source>
        <strain evidence="1 2">OK461</strain>
    </source>
</reference>
<dbReference type="RefSeq" id="WP_075025829.1">
    <property type="nucleotide sequence ID" value="NZ_FONR01000001.1"/>
</dbReference>
<evidence type="ECO:0000313" key="2">
    <source>
        <dbReference type="Proteomes" id="UP000181942"/>
    </source>
</evidence>